<gene>
    <name evidence="1" type="ORF">DB30_06629</name>
</gene>
<dbReference type="Pfam" id="PF10974">
    <property type="entry name" value="DUF2804"/>
    <property type="match status" value="1"/>
</dbReference>
<proteinExistence type="predicted"/>
<evidence type="ECO:0000313" key="1">
    <source>
        <dbReference type="EMBL" id="KIG14574.1"/>
    </source>
</evidence>
<evidence type="ECO:0000313" key="2">
    <source>
        <dbReference type="Proteomes" id="UP000031599"/>
    </source>
</evidence>
<sequence>MREILPAPAALVEHGKVAFGTYTAPLADTNLIDAQPFAVALPRPLRALRLKEWQAFQFGNERWFFIVALFNAKLLALAQVKVYDREQRRKHVFERKLPGWALTAPRNLLDSSMQYQAGGASIRFSNRLVEDRITIELELPQTQDMPALSGAVTALASGCEPEVVCIPFPGKRGMYSHKACLALEGQITLGDQQLRFTPADSFLLMDDHKGYYPRIMRWDWVTGGGFDSRGRRIGFNLTRNDSVDPARYNENCLWIDGRLHLLPPVSFVRRPAPDDPSEVWEIRDEAGEVEVDFVIELDGHVRVNALVIESRYRGPFGQVRGHVRGPAGERVELDGLFGMGEDFYLRC</sequence>
<dbReference type="Proteomes" id="UP000031599">
    <property type="component" value="Unassembled WGS sequence"/>
</dbReference>
<organism evidence="1 2">
    <name type="scientific">Enhygromyxa salina</name>
    <dbReference type="NCBI Taxonomy" id="215803"/>
    <lineage>
        <taxon>Bacteria</taxon>
        <taxon>Pseudomonadati</taxon>
        <taxon>Myxococcota</taxon>
        <taxon>Polyangia</taxon>
        <taxon>Nannocystales</taxon>
        <taxon>Nannocystaceae</taxon>
        <taxon>Enhygromyxa</taxon>
    </lineage>
</organism>
<reference evidence="1 2" key="1">
    <citation type="submission" date="2014-12" db="EMBL/GenBank/DDBJ databases">
        <title>Genome assembly of Enhygromyxa salina DSM 15201.</title>
        <authorList>
            <person name="Sharma G."/>
            <person name="Subramanian S."/>
        </authorList>
    </citation>
    <scope>NUCLEOTIDE SEQUENCE [LARGE SCALE GENOMIC DNA]</scope>
    <source>
        <strain evidence="1 2">DSM 15201</strain>
    </source>
</reference>
<dbReference type="PANTHER" id="PTHR35868">
    <property type="entry name" value="DUF2804 DOMAIN-CONTAINING PROTEIN-RELATED"/>
    <property type="match status" value="1"/>
</dbReference>
<dbReference type="PANTHER" id="PTHR35868:SF4">
    <property type="entry name" value="DUF2804 DOMAIN-CONTAINING PROTEIN"/>
    <property type="match status" value="1"/>
</dbReference>
<protein>
    <recommendedName>
        <fullName evidence="3">DUF2804 domain-containing protein</fullName>
    </recommendedName>
</protein>
<dbReference type="InterPro" id="IPR021243">
    <property type="entry name" value="DUF2804"/>
</dbReference>
<comment type="caution">
    <text evidence="1">The sequence shown here is derived from an EMBL/GenBank/DDBJ whole genome shotgun (WGS) entry which is preliminary data.</text>
</comment>
<dbReference type="RefSeq" id="WP_052553327.1">
    <property type="nucleotide sequence ID" value="NZ_JMCC02000070.1"/>
</dbReference>
<dbReference type="AlphaFoldDB" id="A0A0C1ZAD2"/>
<dbReference type="EMBL" id="JMCC02000070">
    <property type="protein sequence ID" value="KIG14574.1"/>
    <property type="molecule type" value="Genomic_DNA"/>
</dbReference>
<accession>A0A0C1ZAD2</accession>
<name>A0A0C1ZAD2_9BACT</name>
<evidence type="ECO:0008006" key="3">
    <source>
        <dbReference type="Google" id="ProtNLM"/>
    </source>
</evidence>